<dbReference type="EMBL" id="LBWA01000014">
    <property type="protein sequence ID" value="KKQ97273.1"/>
    <property type="molecule type" value="Genomic_DNA"/>
</dbReference>
<comment type="caution">
    <text evidence="1">The sequence shown here is derived from an EMBL/GenBank/DDBJ whole genome shotgun (WGS) entry which is preliminary data.</text>
</comment>
<name>A0A0G0LZC0_9BACT</name>
<evidence type="ECO:0000313" key="1">
    <source>
        <dbReference type="EMBL" id="KKQ97273.1"/>
    </source>
</evidence>
<reference evidence="1 2" key="1">
    <citation type="journal article" date="2015" name="Nature">
        <title>rRNA introns, odd ribosomes, and small enigmatic genomes across a large radiation of phyla.</title>
        <authorList>
            <person name="Brown C.T."/>
            <person name="Hug L.A."/>
            <person name="Thomas B.C."/>
            <person name="Sharon I."/>
            <person name="Castelle C.J."/>
            <person name="Singh A."/>
            <person name="Wilkins M.J."/>
            <person name="Williams K.H."/>
            <person name="Banfield J.F."/>
        </authorList>
    </citation>
    <scope>NUCLEOTIDE SEQUENCE [LARGE SCALE GENOMIC DNA]</scope>
</reference>
<dbReference type="Proteomes" id="UP000034325">
    <property type="component" value="Unassembled WGS sequence"/>
</dbReference>
<sequence>MFNMKIDESWYIKPKDKNFPTSVSAGGAVVRKKKERLFIAFIRDKKFGDFMLPKGRIGRSKKND</sequence>
<dbReference type="AlphaFoldDB" id="A0A0G0LZC0"/>
<evidence type="ECO:0008006" key="3">
    <source>
        <dbReference type="Google" id="ProtNLM"/>
    </source>
</evidence>
<gene>
    <name evidence="1" type="ORF">UT23_C0014G0009</name>
</gene>
<evidence type="ECO:0000313" key="2">
    <source>
        <dbReference type="Proteomes" id="UP000034325"/>
    </source>
</evidence>
<organism evidence="1 2">
    <name type="scientific">Candidatus Woesebacteria bacterium GW2011_GWA1_39_12</name>
    <dbReference type="NCBI Taxonomy" id="1618549"/>
    <lineage>
        <taxon>Bacteria</taxon>
        <taxon>Candidatus Woeseibacteriota</taxon>
    </lineage>
</organism>
<accession>A0A0G0LZC0</accession>
<protein>
    <recommendedName>
        <fullName evidence="3">NUDIX hydrolase</fullName>
    </recommendedName>
</protein>
<proteinExistence type="predicted"/>